<reference evidence="1" key="2">
    <citation type="journal article" date="2015" name="Fish Shellfish Immunol.">
        <title>Early steps in the European eel (Anguilla anguilla)-Vibrio vulnificus interaction in the gills: Role of the RtxA13 toxin.</title>
        <authorList>
            <person name="Callol A."/>
            <person name="Pajuelo D."/>
            <person name="Ebbesson L."/>
            <person name="Teles M."/>
            <person name="MacKenzie S."/>
            <person name="Amaro C."/>
        </authorList>
    </citation>
    <scope>NUCLEOTIDE SEQUENCE</scope>
</reference>
<protein>
    <submittedName>
        <fullName evidence="1">Uncharacterized protein</fullName>
    </submittedName>
</protein>
<accession>A0A0E9V330</accession>
<sequence>MYFAAVYFVTVLQYLKAAGLCIFARIL</sequence>
<proteinExistence type="predicted"/>
<dbReference type="AlphaFoldDB" id="A0A0E9V330"/>
<dbReference type="EMBL" id="GBXM01036191">
    <property type="protein sequence ID" value="JAH72386.1"/>
    <property type="molecule type" value="Transcribed_RNA"/>
</dbReference>
<evidence type="ECO:0000313" key="1">
    <source>
        <dbReference type="EMBL" id="JAH72386.1"/>
    </source>
</evidence>
<name>A0A0E9V330_ANGAN</name>
<organism evidence="1">
    <name type="scientific">Anguilla anguilla</name>
    <name type="common">European freshwater eel</name>
    <name type="synonym">Muraena anguilla</name>
    <dbReference type="NCBI Taxonomy" id="7936"/>
    <lineage>
        <taxon>Eukaryota</taxon>
        <taxon>Metazoa</taxon>
        <taxon>Chordata</taxon>
        <taxon>Craniata</taxon>
        <taxon>Vertebrata</taxon>
        <taxon>Euteleostomi</taxon>
        <taxon>Actinopterygii</taxon>
        <taxon>Neopterygii</taxon>
        <taxon>Teleostei</taxon>
        <taxon>Anguilliformes</taxon>
        <taxon>Anguillidae</taxon>
        <taxon>Anguilla</taxon>
    </lineage>
</organism>
<reference evidence="1" key="1">
    <citation type="submission" date="2014-11" db="EMBL/GenBank/DDBJ databases">
        <authorList>
            <person name="Amaro Gonzalez C."/>
        </authorList>
    </citation>
    <scope>NUCLEOTIDE SEQUENCE</scope>
</reference>